<dbReference type="Proteomes" id="UP000288805">
    <property type="component" value="Unassembled WGS sequence"/>
</dbReference>
<dbReference type="SUPFAM" id="SSF52540">
    <property type="entry name" value="P-loop containing nucleoside triphosphate hydrolases"/>
    <property type="match status" value="1"/>
</dbReference>
<dbReference type="AlphaFoldDB" id="A0A438F2U5"/>
<proteinExistence type="predicted"/>
<dbReference type="PANTHER" id="PTHR45623">
    <property type="entry name" value="CHROMODOMAIN-HELICASE-DNA-BINDING PROTEIN 3-RELATED-RELATED"/>
    <property type="match status" value="1"/>
</dbReference>
<dbReference type="InterPro" id="IPR027417">
    <property type="entry name" value="P-loop_NTPase"/>
</dbReference>
<organism evidence="4 5">
    <name type="scientific">Vitis vinifera</name>
    <name type="common">Grape</name>
    <dbReference type="NCBI Taxonomy" id="29760"/>
    <lineage>
        <taxon>Eukaryota</taxon>
        <taxon>Viridiplantae</taxon>
        <taxon>Streptophyta</taxon>
        <taxon>Embryophyta</taxon>
        <taxon>Tracheophyta</taxon>
        <taxon>Spermatophyta</taxon>
        <taxon>Magnoliopsida</taxon>
        <taxon>eudicotyledons</taxon>
        <taxon>Gunneridae</taxon>
        <taxon>Pentapetalae</taxon>
        <taxon>rosids</taxon>
        <taxon>Vitales</taxon>
        <taxon>Vitaceae</taxon>
        <taxon>Viteae</taxon>
        <taxon>Vitis</taxon>
    </lineage>
</organism>
<protein>
    <submittedName>
        <fullName evidence="4">Protein chromatin remodeling 5</fullName>
    </submittedName>
</protein>
<accession>A0A438F2U5</accession>
<gene>
    <name evidence="4" type="primary">CHR5_5</name>
    <name evidence="4" type="ORF">CK203_080131</name>
</gene>
<keyword evidence="2" id="KW-0539">Nucleus</keyword>
<comment type="subcellular location">
    <subcellularLocation>
        <location evidence="1">Nucleus</location>
    </subcellularLocation>
</comment>
<dbReference type="EMBL" id="QGNW01001129">
    <property type="protein sequence ID" value="RVW54273.1"/>
    <property type="molecule type" value="Genomic_DNA"/>
</dbReference>
<evidence type="ECO:0000259" key="3">
    <source>
        <dbReference type="PROSITE" id="PS51192"/>
    </source>
</evidence>
<evidence type="ECO:0000313" key="4">
    <source>
        <dbReference type="EMBL" id="RVW54273.1"/>
    </source>
</evidence>
<dbReference type="InterPro" id="IPR014001">
    <property type="entry name" value="Helicase_ATP-bd"/>
</dbReference>
<dbReference type="InterPro" id="IPR000330">
    <property type="entry name" value="SNF2_N"/>
</dbReference>
<evidence type="ECO:0000256" key="1">
    <source>
        <dbReference type="ARBA" id="ARBA00004123"/>
    </source>
</evidence>
<dbReference type="PANTHER" id="PTHR45623:SF14">
    <property type="entry name" value="CHROMODOMAIN-HELICASE-DNA-BINDING PROTEIN 1"/>
    <property type="match status" value="1"/>
</dbReference>
<dbReference type="Gene3D" id="3.40.50.10810">
    <property type="entry name" value="Tandem AAA-ATPase domain"/>
    <property type="match status" value="1"/>
</dbReference>
<comment type="caution">
    <text evidence="4">The sequence shown here is derived from an EMBL/GenBank/DDBJ whole genome shotgun (WGS) entry which is preliminary data.</text>
</comment>
<dbReference type="Pfam" id="PF00176">
    <property type="entry name" value="SNF2-rel_dom"/>
    <property type="match status" value="1"/>
</dbReference>
<sequence>MVDEAHRLKNSEAQLYTTLSEFSAKNKLLITGTPLQNSVEELW</sequence>
<evidence type="ECO:0000256" key="2">
    <source>
        <dbReference type="ARBA" id="ARBA00023242"/>
    </source>
</evidence>
<dbReference type="GO" id="GO:0005524">
    <property type="term" value="F:ATP binding"/>
    <property type="evidence" value="ECO:0007669"/>
    <property type="project" value="InterPro"/>
</dbReference>
<dbReference type="InterPro" id="IPR038718">
    <property type="entry name" value="SNF2-like_sf"/>
</dbReference>
<dbReference type="PROSITE" id="PS51192">
    <property type="entry name" value="HELICASE_ATP_BIND_1"/>
    <property type="match status" value="1"/>
</dbReference>
<reference evidence="4 5" key="1">
    <citation type="journal article" date="2018" name="PLoS Genet.">
        <title>Population sequencing reveals clonal diversity and ancestral inbreeding in the grapevine cultivar Chardonnay.</title>
        <authorList>
            <person name="Roach M.J."/>
            <person name="Johnson D.L."/>
            <person name="Bohlmann J."/>
            <person name="van Vuuren H.J."/>
            <person name="Jones S.J."/>
            <person name="Pretorius I.S."/>
            <person name="Schmidt S.A."/>
            <person name="Borneman A.R."/>
        </authorList>
    </citation>
    <scope>NUCLEOTIDE SEQUENCE [LARGE SCALE GENOMIC DNA]</scope>
    <source>
        <strain evidence="5">cv. Chardonnay</strain>
        <tissue evidence="4">Leaf</tissue>
    </source>
</reference>
<name>A0A438F2U5_VITVI</name>
<feature type="domain" description="Helicase ATP-binding" evidence="3">
    <location>
        <begin position="1"/>
        <end position="43"/>
    </location>
</feature>
<dbReference type="GO" id="GO:0005634">
    <property type="term" value="C:nucleus"/>
    <property type="evidence" value="ECO:0007669"/>
    <property type="project" value="UniProtKB-SubCell"/>
</dbReference>
<evidence type="ECO:0000313" key="5">
    <source>
        <dbReference type="Proteomes" id="UP000288805"/>
    </source>
</evidence>